<evidence type="ECO:0000256" key="4">
    <source>
        <dbReference type="ARBA" id="ARBA00022723"/>
    </source>
</evidence>
<keyword evidence="7" id="KW-1015">Disulfide bond</keyword>
<reference evidence="11" key="1">
    <citation type="submission" date="2025-08" db="UniProtKB">
        <authorList>
            <consortium name="RefSeq"/>
        </authorList>
    </citation>
    <scope>IDENTIFICATION</scope>
    <source>
        <strain evidence="11">Wakin</strain>
        <tissue evidence="11">Muscle</tissue>
    </source>
</reference>
<accession>A0A6P6PMP7</accession>
<dbReference type="InterPro" id="IPR006585">
    <property type="entry name" value="FTP1"/>
</dbReference>
<protein>
    <submittedName>
        <fullName evidence="11">Fucolectin-like</fullName>
    </submittedName>
</protein>
<comment type="function">
    <text evidence="1">Acts as a defensive agent. Recognizes blood group fucosylated oligosaccharides including A, B, H and Lewis B-type antigens. Does not recognize Lewis A antigen and has low affinity for monovalent haptens.</text>
</comment>
<dbReference type="KEGG" id="caua:113105475"/>
<evidence type="ECO:0000256" key="6">
    <source>
        <dbReference type="ARBA" id="ARBA00022837"/>
    </source>
</evidence>
<dbReference type="GO" id="GO:0010185">
    <property type="term" value="P:regulation of cellular defense response"/>
    <property type="evidence" value="ECO:0007669"/>
    <property type="project" value="UniProtKB-ARBA"/>
</dbReference>
<evidence type="ECO:0000256" key="7">
    <source>
        <dbReference type="ARBA" id="ARBA00023157"/>
    </source>
</evidence>
<dbReference type="RefSeq" id="XP_026122343.1">
    <property type="nucleotide sequence ID" value="XM_026266558.1"/>
</dbReference>
<feature type="chain" id="PRO_5027536052" evidence="8">
    <location>
        <begin position="22"/>
        <end position="172"/>
    </location>
</feature>
<dbReference type="GO" id="GO:0042806">
    <property type="term" value="F:fucose binding"/>
    <property type="evidence" value="ECO:0007669"/>
    <property type="project" value="UniProtKB-ARBA"/>
</dbReference>
<sequence length="172" mass="19179">MNMRVFYKSLLFLLGFFSVQTKTEIEVNVAAWGKADQSTTYENCDAQRALDGINYTFTHTEEKSNPWWKLDLTKTYSVNRVTITNRLDCCSYRIDGAEIRVGNESSDLNRNPICAVVSTIPAGATYSYSCGGMEGRYVIVDIPGTSKILTLCEVGVYAIGPFSEEDSCEDET</sequence>
<keyword evidence="5" id="KW-0430">Lectin</keyword>
<evidence type="ECO:0000256" key="3">
    <source>
        <dbReference type="ARBA" id="ARBA00011233"/>
    </source>
</evidence>
<dbReference type="SMART" id="SM00607">
    <property type="entry name" value="FTP"/>
    <property type="match status" value="1"/>
</dbReference>
<dbReference type="PANTHER" id="PTHR45713">
    <property type="entry name" value="FTP DOMAIN-CONTAINING PROTEIN"/>
    <property type="match status" value="1"/>
</dbReference>
<dbReference type="OrthoDB" id="547680at2759"/>
<evidence type="ECO:0000259" key="9">
    <source>
        <dbReference type="SMART" id="SM00607"/>
    </source>
</evidence>
<keyword evidence="4" id="KW-0479">Metal-binding</keyword>
<dbReference type="GO" id="GO:0001868">
    <property type="term" value="P:regulation of complement activation, lectin pathway"/>
    <property type="evidence" value="ECO:0007669"/>
    <property type="project" value="UniProtKB-ARBA"/>
</dbReference>
<gene>
    <name evidence="11" type="primary">LOC113105475</name>
</gene>
<evidence type="ECO:0000313" key="10">
    <source>
        <dbReference type="Proteomes" id="UP000515129"/>
    </source>
</evidence>
<dbReference type="GO" id="GO:0046872">
    <property type="term" value="F:metal ion binding"/>
    <property type="evidence" value="ECO:0007669"/>
    <property type="project" value="UniProtKB-KW"/>
</dbReference>
<dbReference type="InterPro" id="IPR008979">
    <property type="entry name" value="Galactose-bd-like_sf"/>
</dbReference>
<dbReference type="InterPro" id="IPR051941">
    <property type="entry name" value="BG_Antigen-Binding_Lectin"/>
</dbReference>
<proteinExistence type="inferred from homology"/>
<evidence type="ECO:0000256" key="2">
    <source>
        <dbReference type="ARBA" id="ARBA00010147"/>
    </source>
</evidence>
<dbReference type="AlphaFoldDB" id="A0A6P6PMP7"/>
<dbReference type="PANTHER" id="PTHR45713:SF11">
    <property type="entry name" value="FUCOLECTIN TACHYLECTIN-4 PENTRAXIN-1 DOMAIN-CONTAINING PROTEIN"/>
    <property type="match status" value="1"/>
</dbReference>
<keyword evidence="6" id="KW-0106">Calcium</keyword>
<organism evidence="10 11">
    <name type="scientific">Carassius auratus</name>
    <name type="common">Goldfish</name>
    <dbReference type="NCBI Taxonomy" id="7957"/>
    <lineage>
        <taxon>Eukaryota</taxon>
        <taxon>Metazoa</taxon>
        <taxon>Chordata</taxon>
        <taxon>Craniata</taxon>
        <taxon>Vertebrata</taxon>
        <taxon>Euteleostomi</taxon>
        <taxon>Actinopterygii</taxon>
        <taxon>Neopterygii</taxon>
        <taxon>Teleostei</taxon>
        <taxon>Ostariophysi</taxon>
        <taxon>Cypriniformes</taxon>
        <taxon>Cyprinidae</taxon>
        <taxon>Cyprininae</taxon>
        <taxon>Carassius</taxon>
    </lineage>
</organism>
<dbReference type="Pfam" id="PF22633">
    <property type="entry name" value="F5_F8_type_C_2"/>
    <property type="match status" value="1"/>
</dbReference>
<feature type="signal peptide" evidence="8">
    <location>
        <begin position="1"/>
        <end position="21"/>
    </location>
</feature>
<dbReference type="GeneID" id="113105475"/>
<dbReference type="Proteomes" id="UP000515129">
    <property type="component" value="Chromosome 7"/>
</dbReference>
<evidence type="ECO:0000256" key="8">
    <source>
        <dbReference type="SAM" id="SignalP"/>
    </source>
</evidence>
<dbReference type="SUPFAM" id="SSF49785">
    <property type="entry name" value="Galactose-binding domain-like"/>
    <property type="match status" value="1"/>
</dbReference>
<keyword evidence="10" id="KW-1185">Reference proteome</keyword>
<evidence type="ECO:0000256" key="5">
    <source>
        <dbReference type="ARBA" id="ARBA00022734"/>
    </source>
</evidence>
<feature type="domain" description="Fucolectin tachylectin-4 pentraxin-1" evidence="9">
    <location>
        <begin position="26"/>
        <end position="165"/>
    </location>
</feature>
<comment type="similarity">
    <text evidence="2">Belongs to the fucolectin family.</text>
</comment>
<name>A0A6P6PMP7_CARAU</name>
<evidence type="ECO:0000256" key="1">
    <source>
        <dbReference type="ARBA" id="ARBA00002219"/>
    </source>
</evidence>
<dbReference type="Gene3D" id="2.60.120.260">
    <property type="entry name" value="Galactose-binding domain-like"/>
    <property type="match status" value="1"/>
</dbReference>
<keyword evidence="8" id="KW-0732">Signal</keyword>
<comment type="subunit">
    <text evidence="3">Homotrimer.</text>
</comment>
<evidence type="ECO:0000313" key="11">
    <source>
        <dbReference type="RefSeq" id="XP_026122343.1"/>
    </source>
</evidence>